<gene>
    <name evidence="1" type="ORF">JYU14_03635</name>
</gene>
<accession>A0ABS3AQZ3</accession>
<comment type="caution">
    <text evidence="1">The sequence shown here is derived from an EMBL/GenBank/DDBJ whole genome shotgun (WGS) entry which is preliminary data.</text>
</comment>
<keyword evidence="2" id="KW-1185">Reference proteome</keyword>
<proteinExistence type="predicted"/>
<dbReference type="Proteomes" id="UP000722121">
    <property type="component" value="Unassembled WGS sequence"/>
</dbReference>
<sequence>MKLLPFVRQVCWRWRYPNTLPEEIFDVLGLQIMPKISFEELLKTLTDSDCCPGRLFRFMPREKAERVFRLAQQKEFFPNETLFSYYFSEGWLEFVLRFDDESRLRRLYVQHGNLPGDSGMEIILAAALK</sequence>
<evidence type="ECO:0000313" key="1">
    <source>
        <dbReference type="EMBL" id="MBN4067157.1"/>
    </source>
</evidence>
<dbReference type="EMBL" id="JAFITR010000073">
    <property type="protein sequence ID" value="MBN4067157.1"/>
    <property type="molecule type" value="Genomic_DNA"/>
</dbReference>
<name>A0ABS3AQZ3_9BACT</name>
<protein>
    <submittedName>
        <fullName evidence="1">Uncharacterized protein</fullName>
    </submittedName>
</protein>
<organism evidence="1 2">
    <name type="scientific">Simkania negevensis</name>
    <dbReference type="NCBI Taxonomy" id="83561"/>
    <lineage>
        <taxon>Bacteria</taxon>
        <taxon>Pseudomonadati</taxon>
        <taxon>Chlamydiota</taxon>
        <taxon>Chlamydiia</taxon>
        <taxon>Parachlamydiales</taxon>
        <taxon>Simkaniaceae</taxon>
        <taxon>Simkania</taxon>
    </lineage>
</organism>
<reference evidence="1 2" key="1">
    <citation type="submission" date="2021-02" db="EMBL/GenBank/DDBJ databases">
        <title>Activity-based single-cell genomes from oceanic crustal fluid captures similar information to metagenomic and metatranscriptomic surveys with orders of magnitude less sampling.</title>
        <authorList>
            <person name="D'Angelo T.S."/>
            <person name="Orcutt B.N."/>
        </authorList>
    </citation>
    <scope>NUCLEOTIDE SEQUENCE [LARGE SCALE GENOMIC DNA]</scope>
    <source>
        <strain evidence="1">AH-315-G07</strain>
    </source>
</reference>
<evidence type="ECO:0000313" key="2">
    <source>
        <dbReference type="Proteomes" id="UP000722121"/>
    </source>
</evidence>